<feature type="region of interest" description="Disordered" evidence="1">
    <location>
        <begin position="28"/>
        <end position="63"/>
    </location>
</feature>
<proteinExistence type="predicted"/>
<keyword evidence="3" id="KW-1185">Reference proteome</keyword>
<evidence type="ECO:0000313" key="3">
    <source>
        <dbReference type="Proteomes" id="UP000224080"/>
    </source>
</evidence>
<protein>
    <submittedName>
        <fullName evidence="2">Uncharacterized protein</fullName>
    </submittedName>
</protein>
<dbReference type="Proteomes" id="UP000224080">
    <property type="component" value="Unassembled WGS sequence"/>
</dbReference>
<reference evidence="2 3" key="1">
    <citation type="submission" date="2017-10" db="EMBL/GenBank/DDBJ databases">
        <title>Comparative genomics in systemic dimorphic fungi from Ajellomycetaceae.</title>
        <authorList>
            <person name="Munoz J.F."/>
            <person name="Mcewen J.G."/>
            <person name="Clay O.K."/>
            <person name="Cuomo C.A."/>
        </authorList>
    </citation>
    <scope>NUCLEOTIDE SEQUENCE [LARGE SCALE GENOMIC DNA]</scope>
    <source>
        <strain evidence="2 3">UAMH130</strain>
    </source>
</reference>
<organism evidence="2 3">
    <name type="scientific">Blastomyces parvus</name>
    <dbReference type="NCBI Taxonomy" id="2060905"/>
    <lineage>
        <taxon>Eukaryota</taxon>
        <taxon>Fungi</taxon>
        <taxon>Dikarya</taxon>
        <taxon>Ascomycota</taxon>
        <taxon>Pezizomycotina</taxon>
        <taxon>Eurotiomycetes</taxon>
        <taxon>Eurotiomycetidae</taxon>
        <taxon>Onygenales</taxon>
        <taxon>Ajellomycetaceae</taxon>
        <taxon>Blastomyces</taxon>
    </lineage>
</organism>
<sequence length="183" mass="19734">MAARPSRPCFNGGIACEIASATSSTHSVGSGRAWQGLAPLPRNSTSSTTEPAAGNASGNLGSTVDKCQSGDEAVLDNRSAALRILSPRRRITPWTFIIAREGGYGHPVPPDIRHDALQNMVIYSDTGVLASNPKPDNQAHVRLEQIDRSNMQQQVVQKTASQQARKCQRTEIFTGIKIKVEQE</sequence>
<evidence type="ECO:0000313" key="2">
    <source>
        <dbReference type="EMBL" id="PGG97378.1"/>
    </source>
</evidence>
<dbReference type="EMBL" id="PDNC01000145">
    <property type="protein sequence ID" value="PGG97378.1"/>
    <property type="molecule type" value="Genomic_DNA"/>
</dbReference>
<dbReference type="AlphaFoldDB" id="A0A2B7WLH0"/>
<comment type="caution">
    <text evidence="2">The sequence shown here is derived from an EMBL/GenBank/DDBJ whole genome shotgun (WGS) entry which is preliminary data.</text>
</comment>
<name>A0A2B7WLH0_9EURO</name>
<evidence type="ECO:0000256" key="1">
    <source>
        <dbReference type="SAM" id="MobiDB-lite"/>
    </source>
</evidence>
<feature type="compositionally biased region" description="Polar residues" evidence="1">
    <location>
        <begin position="42"/>
        <end position="63"/>
    </location>
</feature>
<accession>A0A2B7WLH0</accession>
<gene>
    <name evidence="2" type="ORF">GX51_07348</name>
</gene>